<evidence type="ECO:0000256" key="5">
    <source>
        <dbReference type="ARBA" id="ARBA00023065"/>
    </source>
</evidence>
<feature type="transmembrane region" description="Helical" evidence="7">
    <location>
        <begin position="202"/>
        <end position="219"/>
    </location>
</feature>
<protein>
    <submittedName>
        <fullName evidence="9">Cation:proton antiporter</fullName>
    </submittedName>
</protein>
<dbReference type="AlphaFoldDB" id="A0A940WMS6"/>
<keyword evidence="5" id="KW-0406">Ion transport</keyword>
<sequence length="414" mass="43008">MNTLDPKVWTLLALGVIMLVIWAVGRLVGRIGQPRVIGEIIAGILLGPSLLGVVAPSAGRYLFPASVVSALGVLAQVGLVLFMFMIGLELDFGRLRGHGARLASVAGASIVVPLVLAVGLALVLYPGYGGGVDELVFCLFVGAAMAITAFPVLARLLKESGLAGTRIGTLSLVSAAVNDVVAWCLLAFVIALSRAAGAGDGVWTPVLAVAYVAVMLGVVRPALARLDTVPIWLALVVALLAAWAADRAGIHVVFGGFMAGAVMPRRAEWQRSVHDRLDVVVTHLLLPVFFVMTGLSTHIEGLRTAGVWGVVVLVVAVATAGKLGGTALAARAVGERWTDAFTLGVLMNTRGLTELVVLSVGLQLGIISSTMFTVMVLMALVTTLMAPPLLRLVQRRPAETAVPGHEEPLEAVAG</sequence>
<feature type="transmembrane region" description="Helical" evidence="7">
    <location>
        <begin position="36"/>
        <end position="55"/>
    </location>
</feature>
<dbReference type="EMBL" id="JAFCNB010000035">
    <property type="protein sequence ID" value="MBP2708515.1"/>
    <property type="molecule type" value="Genomic_DNA"/>
</dbReference>
<proteinExistence type="predicted"/>
<evidence type="ECO:0000259" key="8">
    <source>
        <dbReference type="Pfam" id="PF00999"/>
    </source>
</evidence>
<keyword evidence="2" id="KW-0813">Transport</keyword>
<comment type="caution">
    <text evidence="9">The sequence shown here is derived from an EMBL/GenBank/DDBJ whole genome shotgun (WGS) entry which is preliminary data.</text>
</comment>
<reference evidence="9" key="1">
    <citation type="submission" date="2021-02" db="EMBL/GenBank/DDBJ databases">
        <title>Draft genome sequence of Microbispora sp. RL4-1S isolated from rice leaves in Thailand.</title>
        <authorList>
            <person name="Muangham S."/>
            <person name="Duangmal K."/>
        </authorList>
    </citation>
    <scope>NUCLEOTIDE SEQUENCE</scope>
    <source>
        <strain evidence="9">RL4-1S</strain>
    </source>
</reference>
<feature type="transmembrane region" description="Helical" evidence="7">
    <location>
        <begin position="305"/>
        <end position="328"/>
    </location>
</feature>
<evidence type="ECO:0000313" key="9">
    <source>
        <dbReference type="EMBL" id="MBP2708515.1"/>
    </source>
</evidence>
<feature type="transmembrane region" description="Helical" evidence="7">
    <location>
        <begin position="169"/>
        <end position="190"/>
    </location>
</feature>
<feature type="transmembrane region" description="Helical" evidence="7">
    <location>
        <begin position="366"/>
        <end position="386"/>
    </location>
</feature>
<gene>
    <name evidence="9" type="ORF">JOL79_32515</name>
</gene>
<feature type="transmembrane region" description="Helical" evidence="7">
    <location>
        <begin position="102"/>
        <end position="128"/>
    </location>
</feature>
<feature type="transmembrane region" description="Helical" evidence="7">
    <location>
        <begin position="226"/>
        <end position="244"/>
    </location>
</feature>
<dbReference type="GO" id="GO:0016020">
    <property type="term" value="C:membrane"/>
    <property type="evidence" value="ECO:0007669"/>
    <property type="project" value="UniProtKB-SubCell"/>
</dbReference>
<comment type="subcellular location">
    <subcellularLocation>
        <location evidence="1">Membrane</location>
        <topology evidence="1">Multi-pass membrane protein</topology>
    </subcellularLocation>
</comment>
<dbReference type="PANTHER" id="PTHR32468:SF0">
    <property type="entry name" value="K(+)_H(+) ANTIPORTER 1"/>
    <property type="match status" value="1"/>
</dbReference>
<keyword evidence="6 7" id="KW-0472">Membrane</keyword>
<organism evidence="9 10">
    <name type="scientific">Microbispora oryzae</name>
    <dbReference type="NCBI Taxonomy" id="2806554"/>
    <lineage>
        <taxon>Bacteria</taxon>
        <taxon>Bacillati</taxon>
        <taxon>Actinomycetota</taxon>
        <taxon>Actinomycetes</taxon>
        <taxon>Streptosporangiales</taxon>
        <taxon>Streptosporangiaceae</taxon>
        <taxon>Microbispora</taxon>
    </lineage>
</organism>
<feature type="transmembrane region" description="Helical" evidence="7">
    <location>
        <begin position="134"/>
        <end position="157"/>
    </location>
</feature>
<dbReference type="Proteomes" id="UP000674234">
    <property type="component" value="Unassembled WGS sequence"/>
</dbReference>
<accession>A0A940WMS6</accession>
<feature type="transmembrane region" description="Helical" evidence="7">
    <location>
        <begin position="61"/>
        <end position="90"/>
    </location>
</feature>
<evidence type="ECO:0000313" key="10">
    <source>
        <dbReference type="Proteomes" id="UP000674234"/>
    </source>
</evidence>
<dbReference type="InterPro" id="IPR038770">
    <property type="entry name" value="Na+/solute_symporter_sf"/>
</dbReference>
<keyword evidence="3 7" id="KW-0812">Transmembrane</keyword>
<evidence type="ECO:0000256" key="2">
    <source>
        <dbReference type="ARBA" id="ARBA00022448"/>
    </source>
</evidence>
<dbReference type="GO" id="GO:1902600">
    <property type="term" value="P:proton transmembrane transport"/>
    <property type="evidence" value="ECO:0007669"/>
    <property type="project" value="InterPro"/>
</dbReference>
<feature type="domain" description="Cation/H+ exchanger transmembrane" evidence="8">
    <location>
        <begin position="19"/>
        <end position="389"/>
    </location>
</feature>
<feature type="transmembrane region" description="Helical" evidence="7">
    <location>
        <begin position="279"/>
        <end position="299"/>
    </location>
</feature>
<dbReference type="Pfam" id="PF00999">
    <property type="entry name" value="Na_H_Exchanger"/>
    <property type="match status" value="1"/>
</dbReference>
<evidence type="ECO:0000256" key="4">
    <source>
        <dbReference type="ARBA" id="ARBA00022989"/>
    </source>
</evidence>
<evidence type="ECO:0000256" key="7">
    <source>
        <dbReference type="SAM" id="Phobius"/>
    </source>
</evidence>
<dbReference type="InterPro" id="IPR050794">
    <property type="entry name" value="CPA2_transporter"/>
</dbReference>
<name>A0A940WMS6_9ACTN</name>
<dbReference type="GO" id="GO:0015297">
    <property type="term" value="F:antiporter activity"/>
    <property type="evidence" value="ECO:0007669"/>
    <property type="project" value="InterPro"/>
</dbReference>
<dbReference type="RefSeq" id="WP_210159774.1">
    <property type="nucleotide sequence ID" value="NZ_JAFCNB010000035.1"/>
</dbReference>
<feature type="transmembrane region" description="Helical" evidence="7">
    <location>
        <begin position="340"/>
        <end position="360"/>
    </location>
</feature>
<evidence type="ECO:0000256" key="1">
    <source>
        <dbReference type="ARBA" id="ARBA00004141"/>
    </source>
</evidence>
<dbReference type="InterPro" id="IPR006153">
    <property type="entry name" value="Cation/H_exchanger_TM"/>
</dbReference>
<keyword evidence="10" id="KW-1185">Reference proteome</keyword>
<feature type="transmembrane region" description="Helical" evidence="7">
    <location>
        <begin position="6"/>
        <end position="24"/>
    </location>
</feature>
<evidence type="ECO:0000256" key="3">
    <source>
        <dbReference type="ARBA" id="ARBA00022692"/>
    </source>
</evidence>
<keyword evidence="4 7" id="KW-1133">Transmembrane helix</keyword>
<dbReference type="Gene3D" id="1.20.1530.20">
    <property type="match status" value="1"/>
</dbReference>
<dbReference type="PANTHER" id="PTHR32468">
    <property type="entry name" value="CATION/H + ANTIPORTER"/>
    <property type="match status" value="1"/>
</dbReference>
<evidence type="ECO:0000256" key="6">
    <source>
        <dbReference type="ARBA" id="ARBA00023136"/>
    </source>
</evidence>